<dbReference type="EMBL" id="AP019737">
    <property type="protein sequence ID" value="BBL08552.1"/>
    <property type="molecule type" value="Genomic_DNA"/>
</dbReference>
<keyword evidence="2" id="KW-1185">Reference proteome</keyword>
<organism evidence="1 2">
    <name type="scientific">Alistipes onderdonkii subsp. vulgaris</name>
    <dbReference type="NCBI Taxonomy" id="2585117"/>
    <lineage>
        <taxon>Bacteria</taxon>
        <taxon>Pseudomonadati</taxon>
        <taxon>Bacteroidota</taxon>
        <taxon>Bacteroidia</taxon>
        <taxon>Bacteroidales</taxon>
        <taxon>Rikenellaceae</taxon>
        <taxon>Alistipes</taxon>
    </lineage>
</organism>
<evidence type="ECO:0000313" key="2">
    <source>
        <dbReference type="Proteomes" id="UP000317465"/>
    </source>
</evidence>
<sequence>MLLTAMHDNPNQGFWQANAKNNPPAIIKESTVSPDKRMILFCMCFENQSGSVAQILTVAGTKLMQISSR</sequence>
<reference evidence="1 2" key="1">
    <citation type="journal article" date="2020" name="Int. J. Syst. Evol. Microbiol.">
        <title>Alistipes communis sp. nov., Alistipes dispar sp. nov. and Alistipes onderdonkii subsp. vulgaris subsp. nov., isolated from human faeces, and creation of Alistipes onderdonkii subsp. onderdonkii subsp. nov.</title>
        <authorList>
            <person name="Sakamoto M."/>
            <person name="Ikeyama N."/>
            <person name="Ogata Y."/>
            <person name="Suda W."/>
            <person name="Iino T."/>
            <person name="Hattori M."/>
            <person name="Ohkuma M."/>
        </authorList>
    </citation>
    <scope>NUCLEOTIDE SEQUENCE [LARGE SCALE GENOMIC DNA]</scope>
    <source>
        <strain evidence="1 2">5CPYCFAH4</strain>
    </source>
</reference>
<dbReference type="Proteomes" id="UP000317465">
    <property type="component" value="Chromosome"/>
</dbReference>
<protein>
    <submittedName>
        <fullName evidence="1">Uncharacterized protein</fullName>
    </submittedName>
</protein>
<accession>A0ACA8QUQ3</accession>
<proteinExistence type="predicted"/>
<name>A0ACA8QUQ3_9BACT</name>
<evidence type="ECO:0000313" key="1">
    <source>
        <dbReference type="EMBL" id="BBL08552.1"/>
    </source>
</evidence>
<gene>
    <name evidence="1" type="ORF">A5CPYCFAH4_07760</name>
</gene>